<comment type="caution">
    <text evidence="2">The sequence shown here is derived from an EMBL/GenBank/DDBJ whole genome shotgun (WGS) entry which is preliminary data.</text>
</comment>
<feature type="compositionally biased region" description="Low complexity" evidence="1">
    <location>
        <begin position="1"/>
        <end position="12"/>
    </location>
</feature>
<feature type="region of interest" description="Disordered" evidence="1">
    <location>
        <begin position="1"/>
        <end position="82"/>
    </location>
</feature>
<dbReference type="Proteomes" id="UP001153269">
    <property type="component" value="Unassembled WGS sequence"/>
</dbReference>
<evidence type="ECO:0000256" key="1">
    <source>
        <dbReference type="SAM" id="MobiDB-lite"/>
    </source>
</evidence>
<organism evidence="2 3">
    <name type="scientific">Pleuronectes platessa</name>
    <name type="common">European plaice</name>
    <dbReference type="NCBI Taxonomy" id="8262"/>
    <lineage>
        <taxon>Eukaryota</taxon>
        <taxon>Metazoa</taxon>
        <taxon>Chordata</taxon>
        <taxon>Craniata</taxon>
        <taxon>Vertebrata</taxon>
        <taxon>Euteleostomi</taxon>
        <taxon>Actinopterygii</taxon>
        <taxon>Neopterygii</taxon>
        <taxon>Teleostei</taxon>
        <taxon>Neoteleostei</taxon>
        <taxon>Acanthomorphata</taxon>
        <taxon>Carangaria</taxon>
        <taxon>Pleuronectiformes</taxon>
        <taxon>Pleuronectoidei</taxon>
        <taxon>Pleuronectidae</taxon>
        <taxon>Pleuronectes</taxon>
    </lineage>
</organism>
<protein>
    <submittedName>
        <fullName evidence="2">Uncharacterized protein</fullName>
    </submittedName>
</protein>
<sequence length="82" mass="8552">MGRRTSSSLSLSNGTASPRPEPSGCHSAPQRKRLLNAPSLSELTNSDSDDEIFGHISASSSSMATSVMDDTSPESVLGIKSE</sequence>
<keyword evidence="3" id="KW-1185">Reference proteome</keyword>
<evidence type="ECO:0000313" key="2">
    <source>
        <dbReference type="EMBL" id="CAB1426252.1"/>
    </source>
</evidence>
<accession>A0A9N7U938</accession>
<feature type="compositionally biased region" description="Low complexity" evidence="1">
    <location>
        <begin position="57"/>
        <end position="70"/>
    </location>
</feature>
<reference evidence="2" key="1">
    <citation type="submission" date="2020-03" db="EMBL/GenBank/DDBJ databases">
        <authorList>
            <person name="Weist P."/>
        </authorList>
    </citation>
    <scope>NUCLEOTIDE SEQUENCE</scope>
</reference>
<dbReference type="EMBL" id="CADEAL010000871">
    <property type="protein sequence ID" value="CAB1426252.1"/>
    <property type="molecule type" value="Genomic_DNA"/>
</dbReference>
<name>A0A9N7U938_PLEPL</name>
<evidence type="ECO:0000313" key="3">
    <source>
        <dbReference type="Proteomes" id="UP001153269"/>
    </source>
</evidence>
<gene>
    <name evidence="2" type="ORF">PLEPLA_LOCUS14187</name>
</gene>
<proteinExistence type="predicted"/>
<dbReference type="AlphaFoldDB" id="A0A9N7U938"/>